<dbReference type="Proteomes" id="UP000008177">
    <property type="component" value="Unplaced contigs"/>
</dbReference>
<dbReference type="AlphaFoldDB" id="G2YNW5"/>
<dbReference type="HOGENOM" id="CLU_2133137_0_0_1"/>
<reference evidence="2" key="1">
    <citation type="journal article" date="2011" name="PLoS Genet.">
        <title>Genomic analysis of the necrotrophic fungal pathogens Sclerotinia sclerotiorum and Botrytis cinerea.</title>
        <authorList>
            <person name="Amselem J."/>
            <person name="Cuomo C.A."/>
            <person name="van Kan J.A."/>
            <person name="Viaud M."/>
            <person name="Benito E.P."/>
            <person name="Couloux A."/>
            <person name="Coutinho P.M."/>
            <person name="de Vries R.P."/>
            <person name="Dyer P.S."/>
            <person name="Fillinger S."/>
            <person name="Fournier E."/>
            <person name="Gout L."/>
            <person name="Hahn M."/>
            <person name="Kohn L."/>
            <person name="Lapalu N."/>
            <person name="Plummer K.M."/>
            <person name="Pradier J.M."/>
            <person name="Quevillon E."/>
            <person name="Sharon A."/>
            <person name="Simon A."/>
            <person name="ten Have A."/>
            <person name="Tudzynski B."/>
            <person name="Tudzynski P."/>
            <person name="Wincker P."/>
            <person name="Andrew M."/>
            <person name="Anthouard V."/>
            <person name="Beever R.E."/>
            <person name="Beffa R."/>
            <person name="Benoit I."/>
            <person name="Bouzid O."/>
            <person name="Brault B."/>
            <person name="Chen Z."/>
            <person name="Choquer M."/>
            <person name="Collemare J."/>
            <person name="Cotton P."/>
            <person name="Danchin E.G."/>
            <person name="Da Silva C."/>
            <person name="Gautier A."/>
            <person name="Giraud C."/>
            <person name="Giraud T."/>
            <person name="Gonzalez C."/>
            <person name="Grossetete S."/>
            <person name="Guldener U."/>
            <person name="Henrissat B."/>
            <person name="Howlett B.J."/>
            <person name="Kodira C."/>
            <person name="Kretschmer M."/>
            <person name="Lappartient A."/>
            <person name="Leroch M."/>
            <person name="Levis C."/>
            <person name="Mauceli E."/>
            <person name="Neuveglise C."/>
            <person name="Oeser B."/>
            <person name="Pearson M."/>
            <person name="Poulain J."/>
            <person name="Poussereau N."/>
            <person name="Quesneville H."/>
            <person name="Rascle C."/>
            <person name="Schumacher J."/>
            <person name="Segurens B."/>
            <person name="Sexton A."/>
            <person name="Silva E."/>
            <person name="Sirven C."/>
            <person name="Soanes D.M."/>
            <person name="Talbot N.J."/>
            <person name="Templeton M."/>
            <person name="Yandava C."/>
            <person name="Yarden O."/>
            <person name="Zeng Q."/>
            <person name="Rollins J.A."/>
            <person name="Lebrun M.H."/>
            <person name="Dickman M."/>
        </authorList>
    </citation>
    <scope>NUCLEOTIDE SEQUENCE [LARGE SCALE GENOMIC DNA]</scope>
    <source>
        <strain evidence="2">T4</strain>
    </source>
</reference>
<protein>
    <submittedName>
        <fullName evidence="1">Uncharacterized protein</fullName>
    </submittedName>
</protein>
<accession>G2YNW5</accession>
<dbReference type="EMBL" id="FQ790346">
    <property type="protein sequence ID" value="CCD53313.1"/>
    <property type="molecule type" value="Genomic_DNA"/>
</dbReference>
<proteinExistence type="predicted"/>
<evidence type="ECO:0000313" key="2">
    <source>
        <dbReference type="Proteomes" id="UP000008177"/>
    </source>
</evidence>
<sequence length="113" mass="12401">MTPVQSNQNAGRVHALDFLGPQQLETMLEGVWNKAEVECGNVESVEMGYDEGVGVRLFPMLTLYSAGWVRTKLLLVVAVEKLWERGRMTQGLGRGEQCTRGALFGRGILGYGA</sequence>
<evidence type="ECO:0000313" key="1">
    <source>
        <dbReference type="EMBL" id="CCD53313.1"/>
    </source>
</evidence>
<dbReference type="InParanoid" id="G2YNW5"/>
<gene>
    <name evidence="1" type="ORF">BofuT4_P123320.1</name>
</gene>
<name>G2YNW5_BOTF4</name>
<organism evidence="1 2">
    <name type="scientific">Botryotinia fuckeliana (strain T4)</name>
    <name type="common">Noble rot fungus</name>
    <name type="synonym">Botrytis cinerea</name>
    <dbReference type="NCBI Taxonomy" id="999810"/>
    <lineage>
        <taxon>Eukaryota</taxon>
        <taxon>Fungi</taxon>
        <taxon>Dikarya</taxon>
        <taxon>Ascomycota</taxon>
        <taxon>Pezizomycotina</taxon>
        <taxon>Leotiomycetes</taxon>
        <taxon>Helotiales</taxon>
        <taxon>Sclerotiniaceae</taxon>
        <taxon>Botrytis</taxon>
    </lineage>
</organism>